<dbReference type="AlphaFoldDB" id="A0A5J6WJN8"/>
<keyword evidence="1" id="KW-0732">Signal</keyword>
<evidence type="ECO:0000313" key="3">
    <source>
        <dbReference type="Proteomes" id="UP000327424"/>
    </source>
</evidence>
<gene>
    <name evidence="2" type="ORF">FR932_10885</name>
</gene>
<evidence type="ECO:0008006" key="4">
    <source>
        <dbReference type="Google" id="ProtNLM"/>
    </source>
</evidence>
<name>A0A5J6WJN8_MORMI</name>
<feature type="signal peptide" evidence="1">
    <location>
        <begin position="1"/>
        <end position="19"/>
    </location>
</feature>
<evidence type="ECO:0000256" key="1">
    <source>
        <dbReference type="SAM" id="SignalP"/>
    </source>
</evidence>
<sequence length="154" mass="17135">MKKLMLCVLGLLSSPVAIADNLCLPSEKTSFSCRVGVKSISVCSANERTVIYRFGQLNKIELELESAVHFSRISYSGGGRGQLTFANGKYKYIVYSSGVSGEWLDDGSREYIETAGVYVVKNDDLLADVECKDFSGDKYIGYLPPFEEEEFTYF</sequence>
<protein>
    <recommendedName>
        <fullName evidence="4">C-type lysozyme inhibitor domain-containing protein</fullName>
    </recommendedName>
</protein>
<organism evidence="2 3">
    <name type="scientific">Moritella marina ATCC 15381</name>
    <dbReference type="NCBI Taxonomy" id="1202962"/>
    <lineage>
        <taxon>Bacteria</taxon>
        <taxon>Pseudomonadati</taxon>
        <taxon>Pseudomonadota</taxon>
        <taxon>Gammaproteobacteria</taxon>
        <taxon>Alteromonadales</taxon>
        <taxon>Moritellaceae</taxon>
        <taxon>Moritella</taxon>
    </lineage>
</organism>
<dbReference type="RefSeq" id="WP_019440651.1">
    <property type="nucleotide sequence ID" value="NZ_ALOE01000009.1"/>
</dbReference>
<keyword evidence="3" id="KW-1185">Reference proteome</keyword>
<dbReference type="Proteomes" id="UP000327424">
    <property type="component" value="Chromosome"/>
</dbReference>
<proteinExistence type="predicted"/>
<dbReference type="KEGG" id="mmaa:FR932_10885"/>
<feature type="chain" id="PRO_5023935346" description="C-type lysozyme inhibitor domain-containing protein" evidence="1">
    <location>
        <begin position="20"/>
        <end position="154"/>
    </location>
</feature>
<evidence type="ECO:0000313" key="2">
    <source>
        <dbReference type="EMBL" id="QFI38316.1"/>
    </source>
</evidence>
<dbReference type="OrthoDB" id="7060541at2"/>
<accession>A0A5J6WJN8</accession>
<reference evidence="2 3" key="1">
    <citation type="submission" date="2019-09" db="EMBL/GenBank/DDBJ databases">
        <title>Hybrid Assembly of the complete Genome of the Deep-Sea Bacterium Moritella marina from long Nanopore and Illumina reads.</title>
        <authorList>
            <person name="Magin S."/>
            <person name="Georgoulis A."/>
            <person name="Papadimitriou K."/>
            <person name="Iliakis G."/>
            <person name="Vorgias C.E."/>
        </authorList>
    </citation>
    <scope>NUCLEOTIDE SEQUENCE [LARGE SCALE GENOMIC DNA]</scope>
    <source>
        <strain evidence="2 3">MP-1</strain>
    </source>
</reference>
<dbReference type="EMBL" id="CP044399">
    <property type="protein sequence ID" value="QFI38316.1"/>
    <property type="molecule type" value="Genomic_DNA"/>
</dbReference>